<protein>
    <submittedName>
        <fullName evidence="4">Uncharacterized protein</fullName>
    </submittedName>
</protein>
<dbReference type="FunFam" id="3.30.160.60:FF:000446">
    <property type="entry name" value="Zinc finger protein"/>
    <property type="match status" value="1"/>
</dbReference>
<dbReference type="SUPFAM" id="SSF57667">
    <property type="entry name" value="beta-beta-alpha zinc fingers"/>
    <property type="match status" value="1"/>
</dbReference>
<accession>A0AA40I482</accession>
<keyword evidence="5" id="KW-1185">Reference proteome</keyword>
<keyword evidence="1" id="KW-0479">Metal-binding</keyword>
<keyword evidence="3" id="KW-0862">Zinc</keyword>
<comment type="caution">
    <text evidence="4">The sequence shown here is derived from an EMBL/GenBank/DDBJ whole genome shotgun (WGS) entry which is preliminary data.</text>
</comment>
<organism evidence="4 5">
    <name type="scientific">Cnephaeus nilssonii</name>
    <name type="common">Northern bat</name>
    <name type="synonym">Eptesicus nilssonii</name>
    <dbReference type="NCBI Taxonomy" id="3371016"/>
    <lineage>
        <taxon>Eukaryota</taxon>
        <taxon>Metazoa</taxon>
        <taxon>Chordata</taxon>
        <taxon>Craniata</taxon>
        <taxon>Vertebrata</taxon>
        <taxon>Euteleostomi</taxon>
        <taxon>Mammalia</taxon>
        <taxon>Eutheria</taxon>
        <taxon>Laurasiatheria</taxon>
        <taxon>Chiroptera</taxon>
        <taxon>Yangochiroptera</taxon>
        <taxon>Vespertilionidae</taxon>
        <taxon>Cnephaeus</taxon>
    </lineage>
</organism>
<keyword evidence="2" id="KW-0863">Zinc-finger</keyword>
<proteinExistence type="predicted"/>
<dbReference type="Proteomes" id="UP001177744">
    <property type="component" value="Unassembled WGS sequence"/>
</dbReference>
<name>A0AA40I482_CNENI</name>
<dbReference type="AlphaFoldDB" id="A0AA40I482"/>
<dbReference type="InterPro" id="IPR036236">
    <property type="entry name" value="Znf_C2H2_sf"/>
</dbReference>
<evidence type="ECO:0000256" key="3">
    <source>
        <dbReference type="ARBA" id="ARBA00022833"/>
    </source>
</evidence>
<gene>
    <name evidence="4" type="ORF">QTO34_015481</name>
</gene>
<sequence>MKISNVGKLSLIHIPSKVMKELIIRKNPMNVSNVDKTFSLLTHFQRHENLPLYPEMYTGEKPYECKQCEKAYSLPRSFLFSFFQC</sequence>
<evidence type="ECO:0000313" key="4">
    <source>
        <dbReference type="EMBL" id="KAK1342715.1"/>
    </source>
</evidence>
<evidence type="ECO:0000313" key="5">
    <source>
        <dbReference type="Proteomes" id="UP001177744"/>
    </source>
</evidence>
<dbReference type="Gene3D" id="3.30.160.60">
    <property type="entry name" value="Classic Zinc Finger"/>
    <property type="match status" value="1"/>
</dbReference>
<reference evidence="4" key="1">
    <citation type="submission" date="2023-06" db="EMBL/GenBank/DDBJ databases">
        <title>Reference genome for the Northern bat (Eptesicus nilssonii), a most northern bat species.</title>
        <authorList>
            <person name="Laine V.N."/>
            <person name="Pulliainen A.T."/>
            <person name="Lilley T.M."/>
        </authorList>
    </citation>
    <scope>NUCLEOTIDE SEQUENCE</scope>
    <source>
        <strain evidence="4">BLF_Eptnil</strain>
        <tissue evidence="4">Kidney</tissue>
    </source>
</reference>
<dbReference type="EMBL" id="JAULJE010000005">
    <property type="protein sequence ID" value="KAK1342715.1"/>
    <property type="molecule type" value="Genomic_DNA"/>
</dbReference>
<evidence type="ECO:0000256" key="2">
    <source>
        <dbReference type="ARBA" id="ARBA00022771"/>
    </source>
</evidence>
<evidence type="ECO:0000256" key="1">
    <source>
        <dbReference type="ARBA" id="ARBA00022723"/>
    </source>
</evidence>
<dbReference type="GO" id="GO:0008270">
    <property type="term" value="F:zinc ion binding"/>
    <property type="evidence" value="ECO:0007669"/>
    <property type="project" value="UniProtKB-KW"/>
</dbReference>